<dbReference type="OrthoDB" id="2623806at2"/>
<dbReference type="EMBL" id="RCZP01000061">
    <property type="protein sequence ID" value="TPG41941.1"/>
    <property type="molecule type" value="Genomic_DNA"/>
</dbReference>
<evidence type="ECO:0000313" key="2">
    <source>
        <dbReference type="Proteomes" id="UP000317078"/>
    </source>
</evidence>
<reference evidence="1 2" key="1">
    <citation type="journal article" date="2019" name="Environ. Microbiol.">
        <title>Species interactions and distinct microbial communities in high Arctic permafrost affected cryosols are associated with the CH4 and CO2 gas fluxes.</title>
        <authorList>
            <person name="Altshuler I."/>
            <person name="Hamel J."/>
            <person name="Turney S."/>
            <person name="Magnuson E."/>
            <person name="Levesque R."/>
            <person name="Greer C."/>
            <person name="Whyte L.G."/>
        </authorList>
    </citation>
    <scope>NUCLEOTIDE SEQUENCE [LARGE SCALE GENOMIC DNA]</scope>
    <source>
        <strain evidence="1 2">S9.3B</strain>
    </source>
</reference>
<evidence type="ECO:0008006" key="3">
    <source>
        <dbReference type="Google" id="ProtNLM"/>
    </source>
</evidence>
<protein>
    <recommendedName>
        <fullName evidence="3">Colicin D immunity protein domain-containing protein</fullName>
    </recommendedName>
</protein>
<keyword evidence="2" id="KW-1185">Reference proteome</keyword>
<evidence type="ECO:0000313" key="1">
    <source>
        <dbReference type="EMBL" id="TPG41941.1"/>
    </source>
</evidence>
<comment type="caution">
    <text evidence="1">The sequence shown here is derived from an EMBL/GenBank/DDBJ whole genome shotgun (WGS) entry which is preliminary data.</text>
</comment>
<dbReference type="RefSeq" id="WP_140887076.1">
    <property type="nucleotide sequence ID" value="NZ_RCZP01000061.1"/>
</dbReference>
<accession>A0A502F0I3</accession>
<dbReference type="Proteomes" id="UP000317078">
    <property type="component" value="Unassembled WGS sequence"/>
</dbReference>
<name>A0A502F0I3_9PROT</name>
<proteinExistence type="predicted"/>
<gene>
    <name evidence="1" type="ORF">EAH89_28250</name>
</gene>
<sequence>MEAKAELESLIGAFLSGALSVRLFCLEYEKLFNFDVARAQLSQPQEAIFRALFDDVIVFSLFKDELAAIPIYRSEDQIRKAAQVAWQKLRDDISN</sequence>
<organism evidence="1 2">
    <name type="scientific">Muricoccus nepalensis</name>
    <dbReference type="NCBI Taxonomy" id="1854500"/>
    <lineage>
        <taxon>Bacteria</taxon>
        <taxon>Pseudomonadati</taxon>
        <taxon>Pseudomonadota</taxon>
        <taxon>Alphaproteobacteria</taxon>
        <taxon>Acetobacterales</taxon>
        <taxon>Roseomonadaceae</taxon>
        <taxon>Muricoccus</taxon>
    </lineage>
</organism>
<dbReference type="AlphaFoldDB" id="A0A502F0I3"/>